<feature type="transmembrane region" description="Helical" evidence="6">
    <location>
        <begin position="88"/>
        <end position="107"/>
    </location>
</feature>
<keyword evidence="3 6" id="KW-0812">Transmembrane</keyword>
<dbReference type="PANTHER" id="PTHR42920">
    <property type="entry name" value="OS03G0707200 PROTEIN-RELATED"/>
    <property type="match status" value="1"/>
</dbReference>
<evidence type="ECO:0000256" key="3">
    <source>
        <dbReference type="ARBA" id="ARBA00022692"/>
    </source>
</evidence>
<dbReference type="Proteomes" id="UP001589628">
    <property type="component" value="Unassembled WGS sequence"/>
</dbReference>
<dbReference type="InterPro" id="IPR051258">
    <property type="entry name" value="Diverse_Substrate_Transporter"/>
</dbReference>
<feature type="domain" description="EamA" evidence="7">
    <location>
        <begin position="2"/>
        <end position="132"/>
    </location>
</feature>
<feature type="domain" description="EamA" evidence="7">
    <location>
        <begin position="145"/>
        <end position="275"/>
    </location>
</feature>
<evidence type="ECO:0000256" key="4">
    <source>
        <dbReference type="ARBA" id="ARBA00022989"/>
    </source>
</evidence>
<evidence type="ECO:0000256" key="6">
    <source>
        <dbReference type="SAM" id="Phobius"/>
    </source>
</evidence>
<keyword evidence="5 6" id="KW-0472">Membrane</keyword>
<evidence type="ECO:0000313" key="9">
    <source>
        <dbReference type="Proteomes" id="UP001589628"/>
    </source>
</evidence>
<dbReference type="RefSeq" id="WP_035461299.1">
    <property type="nucleotide sequence ID" value="NZ_JBHLZN010000001.1"/>
</dbReference>
<evidence type="ECO:0000256" key="5">
    <source>
        <dbReference type="ARBA" id="ARBA00023136"/>
    </source>
</evidence>
<evidence type="ECO:0000256" key="2">
    <source>
        <dbReference type="ARBA" id="ARBA00022475"/>
    </source>
</evidence>
<evidence type="ECO:0000313" key="8">
    <source>
        <dbReference type="EMBL" id="MFB9885350.1"/>
    </source>
</evidence>
<keyword evidence="2" id="KW-1003">Cell membrane</keyword>
<keyword evidence="9" id="KW-1185">Reference proteome</keyword>
<dbReference type="Gene3D" id="1.10.3730.20">
    <property type="match status" value="1"/>
</dbReference>
<gene>
    <name evidence="8" type="ORF">ACFFLH_02830</name>
</gene>
<dbReference type="InterPro" id="IPR000620">
    <property type="entry name" value="EamA_dom"/>
</dbReference>
<keyword evidence="4 6" id="KW-1133">Transmembrane helix</keyword>
<feature type="transmembrane region" description="Helical" evidence="6">
    <location>
        <begin position="206"/>
        <end position="225"/>
    </location>
</feature>
<dbReference type="SUPFAM" id="SSF103481">
    <property type="entry name" value="Multidrug resistance efflux transporter EmrE"/>
    <property type="match status" value="2"/>
</dbReference>
<dbReference type="InterPro" id="IPR037185">
    <property type="entry name" value="EmrE-like"/>
</dbReference>
<sequence>MKGYGFAIATVSIWTGFMLVSRHGGLSTLSAWDMMALRFFPATLLLVPLWWWQGRPSLWHGRSVLLALVGGLGYASLAYQGFRQAPVAHAGVLLPGMLPFVIALLAWKLLDEPLSKARLQGLALMLAGVACLMGDAWQDPAIGQGDVLIFLSALCWSLYTVLAKRWGMTPWQATFSLGIVSALLYAPIYGLFLWPDVSQWQWQDVLLQGVYQGVIATVLAMVLYLQAIKHLGATQMGMMMGLIPPFSALLAVPILGEGWSWATAMGLVLVLGGVIQANKQALLKLLCKEKGYAVREY</sequence>
<accession>A0ABV5Z7U2</accession>
<name>A0ABV5Z7U2_9GAMM</name>
<comment type="subcellular location">
    <subcellularLocation>
        <location evidence="1">Cell membrane</location>
        <topology evidence="1">Multi-pass membrane protein</topology>
    </subcellularLocation>
</comment>
<dbReference type="PANTHER" id="PTHR42920:SF11">
    <property type="entry name" value="INNER MEMBRANE PROTEIN YTFF"/>
    <property type="match status" value="1"/>
</dbReference>
<organism evidence="8 9">
    <name type="scientific">Balneatrix alpica</name>
    <dbReference type="NCBI Taxonomy" id="75684"/>
    <lineage>
        <taxon>Bacteria</taxon>
        <taxon>Pseudomonadati</taxon>
        <taxon>Pseudomonadota</taxon>
        <taxon>Gammaproteobacteria</taxon>
        <taxon>Oceanospirillales</taxon>
        <taxon>Balneatrichaceae</taxon>
        <taxon>Balneatrix</taxon>
    </lineage>
</organism>
<comment type="caution">
    <text evidence="8">The sequence shown here is derived from an EMBL/GenBank/DDBJ whole genome shotgun (WGS) entry which is preliminary data.</text>
</comment>
<evidence type="ECO:0000259" key="7">
    <source>
        <dbReference type="Pfam" id="PF00892"/>
    </source>
</evidence>
<proteinExistence type="predicted"/>
<dbReference type="Pfam" id="PF00892">
    <property type="entry name" value="EamA"/>
    <property type="match status" value="2"/>
</dbReference>
<dbReference type="EMBL" id="JBHLZN010000001">
    <property type="protein sequence ID" value="MFB9885350.1"/>
    <property type="molecule type" value="Genomic_DNA"/>
</dbReference>
<feature type="transmembrane region" description="Helical" evidence="6">
    <location>
        <begin position="64"/>
        <end position="82"/>
    </location>
</feature>
<reference evidence="8 9" key="1">
    <citation type="submission" date="2024-09" db="EMBL/GenBank/DDBJ databases">
        <authorList>
            <person name="Sun Q."/>
            <person name="Mori K."/>
        </authorList>
    </citation>
    <scope>NUCLEOTIDE SEQUENCE [LARGE SCALE GENOMIC DNA]</scope>
    <source>
        <strain evidence="8 9">ATCC 51285</strain>
    </source>
</reference>
<evidence type="ECO:0000256" key="1">
    <source>
        <dbReference type="ARBA" id="ARBA00004651"/>
    </source>
</evidence>
<feature type="transmembrane region" description="Helical" evidence="6">
    <location>
        <begin position="237"/>
        <end position="255"/>
    </location>
</feature>
<feature type="transmembrane region" description="Helical" evidence="6">
    <location>
        <begin position="174"/>
        <end position="194"/>
    </location>
</feature>
<protein>
    <submittedName>
        <fullName evidence="8">DMT family transporter</fullName>
    </submittedName>
</protein>
<feature type="transmembrane region" description="Helical" evidence="6">
    <location>
        <begin position="143"/>
        <end position="162"/>
    </location>
</feature>
<feature type="transmembrane region" description="Helical" evidence="6">
    <location>
        <begin position="32"/>
        <end position="52"/>
    </location>
</feature>